<name>A0A914PLX5_9BILA</name>
<dbReference type="Proteomes" id="UP000887578">
    <property type="component" value="Unplaced"/>
</dbReference>
<organism evidence="1 2">
    <name type="scientific">Panagrolaimus davidi</name>
    <dbReference type="NCBI Taxonomy" id="227884"/>
    <lineage>
        <taxon>Eukaryota</taxon>
        <taxon>Metazoa</taxon>
        <taxon>Ecdysozoa</taxon>
        <taxon>Nematoda</taxon>
        <taxon>Chromadorea</taxon>
        <taxon>Rhabditida</taxon>
        <taxon>Tylenchina</taxon>
        <taxon>Panagrolaimomorpha</taxon>
        <taxon>Panagrolaimoidea</taxon>
        <taxon>Panagrolaimidae</taxon>
        <taxon>Panagrolaimus</taxon>
    </lineage>
</organism>
<accession>A0A914PLX5</accession>
<dbReference type="WBParaSite" id="PDA_v2.g16898.t1">
    <property type="protein sequence ID" value="PDA_v2.g16898.t1"/>
    <property type="gene ID" value="PDA_v2.g16898"/>
</dbReference>
<dbReference type="AlphaFoldDB" id="A0A914PLX5"/>
<evidence type="ECO:0000313" key="1">
    <source>
        <dbReference type="Proteomes" id="UP000887578"/>
    </source>
</evidence>
<reference evidence="2" key="1">
    <citation type="submission" date="2022-11" db="UniProtKB">
        <authorList>
            <consortium name="WormBaseParasite"/>
        </authorList>
    </citation>
    <scope>IDENTIFICATION</scope>
</reference>
<evidence type="ECO:0000313" key="2">
    <source>
        <dbReference type="WBParaSite" id="PDA_v2.g16898.t1"/>
    </source>
</evidence>
<sequence length="154" mass="17717">MNKREFALKKQFLYGSISNIQNPFEFPRQQKEEEPNNPELMEFKANQRLLDPNESVINCNTPPETTNWDMDISEDDEVFIKEEDSVPQTLNIVAETTALISPQIQQQLPIGDSNISHYQTSMVILNMAKEIAPDVKSVLTGYFYILKSKIFTND</sequence>
<proteinExistence type="predicted"/>
<keyword evidence="1" id="KW-1185">Reference proteome</keyword>
<protein>
    <submittedName>
        <fullName evidence="2">Uncharacterized protein</fullName>
    </submittedName>
</protein>